<proteinExistence type="predicted"/>
<name>A0A2N9GNN3_FAGSY</name>
<sequence>MPPANRELRLIAGVAVFLMHLGSQINSQRAGKSPRAKAVVREEKHVRFSGRFPYFLSVFARTVDLAPDVSFRRSWYRWKACATLFLKVLDLRETELGLVRYGPANKGHRSVFDPSEGNFLIEIPARPGKNLAI</sequence>
<accession>A0A2N9GNN3</accession>
<organism evidence="1">
    <name type="scientific">Fagus sylvatica</name>
    <name type="common">Beechnut</name>
    <dbReference type="NCBI Taxonomy" id="28930"/>
    <lineage>
        <taxon>Eukaryota</taxon>
        <taxon>Viridiplantae</taxon>
        <taxon>Streptophyta</taxon>
        <taxon>Embryophyta</taxon>
        <taxon>Tracheophyta</taxon>
        <taxon>Spermatophyta</taxon>
        <taxon>Magnoliopsida</taxon>
        <taxon>eudicotyledons</taxon>
        <taxon>Gunneridae</taxon>
        <taxon>Pentapetalae</taxon>
        <taxon>rosids</taxon>
        <taxon>fabids</taxon>
        <taxon>Fagales</taxon>
        <taxon>Fagaceae</taxon>
        <taxon>Fagus</taxon>
    </lineage>
</organism>
<dbReference type="EMBL" id="OIVN01002172">
    <property type="protein sequence ID" value="SPD01222.1"/>
    <property type="molecule type" value="Genomic_DNA"/>
</dbReference>
<protein>
    <submittedName>
        <fullName evidence="1">Uncharacterized protein</fullName>
    </submittedName>
</protein>
<evidence type="ECO:0000313" key="1">
    <source>
        <dbReference type="EMBL" id="SPD01222.1"/>
    </source>
</evidence>
<dbReference type="AlphaFoldDB" id="A0A2N9GNN3"/>
<reference evidence="1" key="1">
    <citation type="submission" date="2018-02" db="EMBL/GenBank/DDBJ databases">
        <authorList>
            <person name="Cohen D.B."/>
            <person name="Kent A.D."/>
        </authorList>
    </citation>
    <scope>NUCLEOTIDE SEQUENCE</scope>
</reference>
<gene>
    <name evidence="1" type="ORF">FSB_LOCUS29104</name>
</gene>